<dbReference type="PROSITE" id="PS00518">
    <property type="entry name" value="ZF_RING_1"/>
    <property type="match status" value="1"/>
</dbReference>
<comment type="caution">
    <text evidence="6">Lacks conserved residue(s) required for the propagation of feature annotation.</text>
</comment>
<evidence type="ECO:0000256" key="1">
    <source>
        <dbReference type="ARBA" id="ARBA00022723"/>
    </source>
</evidence>
<evidence type="ECO:0000256" key="6">
    <source>
        <dbReference type="PROSITE-ProRule" id="PRU01161"/>
    </source>
</evidence>
<reference evidence="9 10" key="1">
    <citation type="journal article" date="2014" name="Nat. Commun.">
        <title>Multiple recent horizontal transfers of a large genomic region in cheese making fungi.</title>
        <authorList>
            <person name="Cheeseman K."/>
            <person name="Ropars J."/>
            <person name="Renault P."/>
            <person name="Dupont J."/>
            <person name="Gouzy J."/>
            <person name="Branca A."/>
            <person name="Abraham A.L."/>
            <person name="Ceppi M."/>
            <person name="Conseiller E."/>
            <person name="Debuchy R."/>
            <person name="Malagnac F."/>
            <person name="Goarin A."/>
            <person name="Silar P."/>
            <person name="Lacoste S."/>
            <person name="Sallet E."/>
            <person name="Bensimon A."/>
            <person name="Giraud T."/>
            <person name="Brygoo Y."/>
        </authorList>
    </citation>
    <scope>NUCLEOTIDE SEQUENCE [LARGE SCALE GENOMIC DNA]</scope>
    <source>
        <strain evidence="10">FM 013</strain>
    </source>
</reference>
<dbReference type="GO" id="GO:0016020">
    <property type="term" value="C:membrane"/>
    <property type="evidence" value="ECO:0007669"/>
    <property type="project" value="TreeGrafter"/>
</dbReference>
<evidence type="ECO:0000256" key="5">
    <source>
        <dbReference type="PROSITE-ProRule" id="PRU00175"/>
    </source>
</evidence>
<evidence type="ECO:0000259" key="7">
    <source>
        <dbReference type="PROSITE" id="PS50089"/>
    </source>
</evidence>
<dbReference type="InterPro" id="IPR002641">
    <property type="entry name" value="PNPLA_dom"/>
</dbReference>
<dbReference type="SUPFAM" id="SSF57850">
    <property type="entry name" value="RING/U-box"/>
    <property type="match status" value="1"/>
</dbReference>
<keyword evidence="4 6" id="KW-0443">Lipid metabolism</keyword>
<keyword evidence="2 5" id="KW-0863">Zinc-finger</keyword>
<dbReference type="InterPro" id="IPR001841">
    <property type="entry name" value="Znf_RING"/>
</dbReference>
<evidence type="ECO:0000256" key="4">
    <source>
        <dbReference type="ARBA" id="ARBA00023098"/>
    </source>
</evidence>
<feature type="short sequence motif" description="DGA/G" evidence="6">
    <location>
        <begin position="659"/>
        <end position="661"/>
    </location>
</feature>
<dbReference type="GO" id="GO:0047499">
    <property type="term" value="F:calcium-independent phospholipase A2 activity"/>
    <property type="evidence" value="ECO:0007669"/>
    <property type="project" value="TreeGrafter"/>
</dbReference>
<dbReference type="Gene3D" id="3.30.40.10">
    <property type="entry name" value="Zinc/RING finger domain, C3HC4 (zinc finger)"/>
    <property type="match status" value="1"/>
</dbReference>
<dbReference type="PROSITE" id="PS51635">
    <property type="entry name" value="PNPLA"/>
    <property type="match status" value="1"/>
</dbReference>
<evidence type="ECO:0000313" key="10">
    <source>
        <dbReference type="Proteomes" id="UP000053732"/>
    </source>
</evidence>
<dbReference type="EMBL" id="HG793156">
    <property type="protein sequence ID" value="CRL27564.1"/>
    <property type="molecule type" value="Genomic_DNA"/>
</dbReference>
<gene>
    <name evidence="9" type="ORF">PCAMFM013_S023g000022</name>
</gene>
<keyword evidence="3" id="KW-0862">Zinc</keyword>
<keyword evidence="10" id="KW-1185">Reference proteome</keyword>
<feature type="domain" description="PNPLA" evidence="8">
    <location>
        <begin position="470"/>
        <end position="672"/>
    </location>
</feature>
<organism evidence="9 10">
    <name type="scientific">Penicillium camemberti (strain FM 013)</name>
    <dbReference type="NCBI Taxonomy" id="1429867"/>
    <lineage>
        <taxon>Eukaryota</taxon>
        <taxon>Fungi</taxon>
        <taxon>Dikarya</taxon>
        <taxon>Ascomycota</taxon>
        <taxon>Pezizomycotina</taxon>
        <taxon>Eurotiomycetes</taxon>
        <taxon>Eurotiomycetidae</taxon>
        <taxon>Eurotiales</taxon>
        <taxon>Aspergillaceae</taxon>
        <taxon>Penicillium</taxon>
    </lineage>
</organism>
<dbReference type="SUPFAM" id="SSF52151">
    <property type="entry name" value="FabD/lysophospholipase-like"/>
    <property type="match status" value="1"/>
</dbReference>
<keyword evidence="6" id="KW-0378">Hydrolase</keyword>
<dbReference type="Proteomes" id="UP000053732">
    <property type="component" value="Unassembled WGS sequence"/>
</dbReference>
<keyword evidence="6" id="KW-0442">Lipid degradation</keyword>
<dbReference type="GO" id="GO:0019369">
    <property type="term" value="P:arachidonate metabolic process"/>
    <property type="evidence" value="ECO:0007669"/>
    <property type="project" value="TreeGrafter"/>
</dbReference>
<dbReference type="Pfam" id="PF01734">
    <property type="entry name" value="Patatin"/>
    <property type="match status" value="1"/>
</dbReference>
<dbReference type="PROSITE" id="PS50089">
    <property type="entry name" value="ZF_RING_2"/>
    <property type="match status" value="1"/>
</dbReference>
<dbReference type="AlphaFoldDB" id="A0A0G4PMH7"/>
<dbReference type="InterPro" id="IPR016035">
    <property type="entry name" value="Acyl_Trfase/lysoPLipase"/>
</dbReference>
<dbReference type="PANTHER" id="PTHR24185">
    <property type="entry name" value="CALCIUM-INDEPENDENT PHOSPHOLIPASE A2-GAMMA"/>
    <property type="match status" value="1"/>
</dbReference>
<dbReference type="GO" id="GO:0008270">
    <property type="term" value="F:zinc ion binding"/>
    <property type="evidence" value="ECO:0007669"/>
    <property type="project" value="UniProtKB-KW"/>
</dbReference>
<feature type="active site" description="Nucleophile" evidence="6">
    <location>
        <position position="509"/>
    </location>
</feature>
<dbReference type="Gene3D" id="3.40.1090.10">
    <property type="entry name" value="Cytosolic phospholipase A2 catalytic domain"/>
    <property type="match status" value="1"/>
</dbReference>
<dbReference type="CDD" id="cd07199">
    <property type="entry name" value="Pat17_PNPLA8_PNPLA9_like"/>
    <property type="match status" value="1"/>
</dbReference>
<name>A0A0G4PMH7_PENC3</name>
<dbReference type="InterPro" id="IPR017907">
    <property type="entry name" value="Znf_RING_CS"/>
</dbReference>
<feature type="short sequence motif" description="GXGXXG" evidence="6">
    <location>
        <begin position="474"/>
        <end position="479"/>
    </location>
</feature>
<dbReference type="STRING" id="1429867.A0A0G4PMH7"/>
<accession>A0A0G4PMH7</accession>
<evidence type="ECO:0000256" key="3">
    <source>
        <dbReference type="ARBA" id="ARBA00022833"/>
    </source>
</evidence>
<evidence type="ECO:0000256" key="2">
    <source>
        <dbReference type="ARBA" id="ARBA00022771"/>
    </source>
</evidence>
<dbReference type="InterPro" id="IPR013083">
    <property type="entry name" value="Znf_RING/FYVE/PHD"/>
</dbReference>
<dbReference type="GO" id="GO:0016042">
    <property type="term" value="P:lipid catabolic process"/>
    <property type="evidence" value="ECO:0007669"/>
    <property type="project" value="UniProtKB-UniRule"/>
</dbReference>
<evidence type="ECO:0000313" key="9">
    <source>
        <dbReference type="EMBL" id="CRL27564.1"/>
    </source>
</evidence>
<protein>
    <submittedName>
        <fullName evidence="9">Zinc finger, RING-type</fullName>
    </submittedName>
</protein>
<sequence length="948" mass="105395">MAAWLDILSDTTGSSLVDTGRFEEIIQGMSHPNSQYPSLVYFAGNGNRIKALQALFPHNNVTRKGPAGLIRAHLSTATAHTEHPVIFAESNPFSQAGVGDSCLLRWSGDRHRRYPLALGESQRLADLQQEVIRHKILPWTQVLCFFVDTVSEMRNVQQLLDAPIGTLSIGTSHIHGMMRVVIVLSGNSQPEAHDADDGFELPNAWLGQHRITVLDIRDRSEFSPFIAFDPLRSLVLEQIQEIRSLQKEKCLSFSAVHLNALWGRGLQLRMGSSNPANLDCLLVAREGYKRKPAMVSCFVELKTQFASSACPEDELYNFIASALLLDAYPPEMHLFEPNMVFNALYRAHCWKAWERGDAEIVYNKVLHRFIGGFVQLRSKVSADIRHESLVQFHRRWGGLHSTTTCFACMCGPPEHMLPCRHAICDNCVVIYGTKSPRTEYHIDLPKCPICDKAVNLTIRQLPPTKGPIVLSLDGGGVRGIVQLGLLRALERRIGGISIAHIADLFAGTSVEESCAKFPAFARMIFGSPPKHAPKSSISRCATWIKSLACFLADCQYDSERLEDALQRVVDPQRRMFDVTTTSSTGCRVAIITSRTSDGKACVLANYRGMGQREVNAAYEFLIPKTADENPHVWKVAHCSVAAPFFFRSKSLPGFGALQDGGVRANNPLAIALKESVVIWPSAKTHDLLLSVGTGSFSSVAKPIEGASGILQDSAIPRMIRATMSSPCMDGEQGFHEALNFVPDVDRSNIFRLNHELPEPLPRLDDVSKLEEMSKMHFTVPTELVRTILATAFFFFELDELPIKSQGVFFCKGSVLCSRSYSRDLVKLVMVEFPGAMFETARGQRLGDVDDDDGCRVCGYYRKKVGFSINGLHEMTSIGIAGSSFFQRIGGFPKSVQELLDDQQANSHFGRADHLVASWPPKRNCYCSPRVKRHIKFLEPALIHKKRRL</sequence>
<evidence type="ECO:0000259" key="8">
    <source>
        <dbReference type="PROSITE" id="PS51635"/>
    </source>
</evidence>
<keyword evidence="1" id="KW-0479">Metal-binding</keyword>
<proteinExistence type="predicted"/>
<dbReference type="GO" id="GO:0046486">
    <property type="term" value="P:glycerolipid metabolic process"/>
    <property type="evidence" value="ECO:0007669"/>
    <property type="project" value="UniProtKB-ARBA"/>
</dbReference>
<feature type="active site" description="Proton acceptor" evidence="6">
    <location>
        <position position="659"/>
    </location>
</feature>
<feature type="domain" description="RING-type" evidence="7">
    <location>
        <begin position="405"/>
        <end position="451"/>
    </location>
</feature>
<dbReference type="PANTHER" id="PTHR24185:SF8">
    <property type="entry name" value="PNPLA DOMAIN-CONTAINING PROTEIN"/>
    <property type="match status" value="1"/>
</dbReference>